<dbReference type="Proteomes" id="UP001642483">
    <property type="component" value="Unassembled WGS sequence"/>
</dbReference>
<keyword evidence="3" id="KW-1185">Reference proteome</keyword>
<reference evidence="2 3" key="1">
    <citation type="submission" date="2024-02" db="EMBL/GenBank/DDBJ databases">
        <authorList>
            <person name="Daric V."/>
            <person name="Darras S."/>
        </authorList>
    </citation>
    <scope>NUCLEOTIDE SEQUENCE [LARGE SCALE GENOMIC DNA]</scope>
</reference>
<dbReference type="Pfam" id="PF00581">
    <property type="entry name" value="Rhodanese"/>
    <property type="match status" value="1"/>
</dbReference>
<dbReference type="PROSITE" id="PS50206">
    <property type="entry name" value="RHODANESE_3"/>
    <property type="match status" value="1"/>
</dbReference>
<gene>
    <name evidence="2" type="ORF">CVLEPA_LOCUS23466</name>
</gene>
<name>A0ABP0GL69_CLALP</name>
<evidence type="ECO:0000313" key="2">
    <source>
        <dbReference type="EMBL" id="CAK8690915.1"/>
    </source>
</evidence>
<evidence type="ECO:0000259" key="1">
    <source>
        <dbReference type="PROSITE" id="PS50206"/>
    </source>
</evidence>
<feature type="domain" description="Rhodanese" evidence="1">
    <location>
        <begin position="91"/>
        <end position="195"/>
    </location>
</feature>
<organism evidence="2 3">
    <name type="scientific">Clavelina lepadiformis</name>
    <name type="common">Light-bulb sea squirt</name>
    <name type="synonym">Ascidia lepadiformis</name>
    <dbReference type="NCBI Taxonomy" id="159417"/>
    <lineage>
        <taxon>Eukaryota</taxon>
        <taxon>Metazoa</taxon>
        <taxon>Chordata</taxon>
        <taxon>Tunicata</taxon>
        <taxon>Ascidiacea</taxon>
        <taxon>Aplousobranchia</taxon>
        <taxon>Clavelinidae</taxon>
        <taxon>Clavelina</taxon>
    </lineage>
</organism>
<evidence type="ECO:0000313" key="3">
    <source>
        <dbReference type="Proteomes" id="UP001642483"/>
    </source>
</evidence>
<dbReference type="PANTHER" id="PTHR44086:SF10">
    <property type="entry name" value="THIOSULFATE SULFURTRANSFERASE_RHODANESE-LIKE DOMAIN-CONTAINING PROTEIN 3"/>
    <property type="match status" value="1"/>
</dbReference>
<dbReference type="InterPro" id="IPR001763">
    <property type="entry name" value="Rhodanese-like_dom"/>
</dbReference>
<comment type="caution">
    <text evidence="2">The sequence shown here is derived from an EMBL/GenBank/DDBJ whole genome shotgun (WGS) entry which is preliminary data.</text>
</comment>
<sequence length="197" mass="22461">MFWIRSFTKLASHHRMTMTSGYSVKNWVSVVAVLCQVPQQVILTRNVFNPPTKCFINGCQPTACRESHDDHSVELNDDLTVDIEELSDIVENDTAYVIDVRSAKEIREVGQIPAKRWINIPLNRLEASLEMPEGKFKAKYGCSKPTTEDKMVFHCLSGVRSTLALNSALNHGFKNAKHYPGGWLGWMKHLHHHHHEN</sequence>
<dbReference type="Gene3D" id="3.40.250.10">
    <property type="entry name" value="Rhodanese-like domain"/>
    <property type="match status" value="1"/>
</dbReference>
<dbReference type="SMART" id="SM00450">
    <property type="entry name" value="RHOD"/>
    <property type="match status" value="1"/>
</dbReference>
<dbReference type="SUPFAM" id="SSF52821">
    <property type="entry name" value="Rhodanese/Cell cycle control phosphatase"/>
    <property type="match status" value="1"/>
</dbReference>
<dbReference type="PANTHER" id="PTHR44086">
    <property type="entry name" value="THIOSULFATE SULFURTRANSFERASE RDL2, MITOCHONDRIAL-RELATED"/>
    <property type="match status" value="1"/>
</dbReference>
<dbReference type="InterPro" id="IPR036873">
    <property type="entry name" value="Rhodanese-like_dom_sf"/>
</dbReference>
<protein>
    <recommendedName>
        <fullName evidence="1">Rhodanese domain-containing protein</fullName>
    </recommendedName>
</protein>
<proteinExistence type="predicted"/>
<dbReference type="EMBL" id="CAWYQH010000119">
    <property type="protein sequence ID" value="CAK8690915.1"/>
    <property type="molecule type" value="Genomic_DNA"/>
</dbReference>
<accession>A0ABP0GL69</accession>